<proteinExistence type="predicted"/>
<reference evidence="1" key="2">
    <citation type="journal article" date="2015" name="Data Brief">
        <title>Shoot transcriptome of the giant reed, Arundo donax.</title>
        <authorList>
            <person name="Barrero R.A."/>
            <person name="Guerrero F.D."/>
            <person name="Moolhuijzen P."/>
            <person name="Goolsby J.A."/>
            <person name="Tidwell J."/>
            <person name="Bellgard S.E."/>
            <person name="Bellgard M.I."/>
        </authorList>
    </citation>
    <scope>NUCLEOTIDE SEQUENCE</scope>
    <source>
        <tissue evidence="1">Shoot tissue taken approximately 20 cm above the soil surface</tissue>
    </source>
</reference>
<reference evidence="1" key="1">
    <citation type="submission" date="2014-09" db="EMBL/GenBank/DDBJ databases">
        <authorList>
            <person name="Magalhaes I.L.F."/>
            <person name="Oliveira U."/>
            <person name="Santos F.R."/>
            <person name="Vidigal T.H.D.A."/>
            <person name="Brescovit A.D."/>
            <person name="Santos A.J."/>
        </authorList>
    </citation>
    <scope>NUCLEOTIDE SEQUENCE</scope>
    <source>
        <tissue evidence="1">Shoot tissue taken approximately 20 cm above the soil surface</tissue>
    </source>
</reference>
<dbReference type="EMBL" id="GBRH01164456">
    <property type="protein sequence ID" value="JAE33440.1"/>
    <property type="molecule type" value="Transcribed_RNA"/>
</dbReference>
<dbReference type="AlphaFoldDB" id="A0A0A9H8A0"/>
<organism evidence="1">
    <name type="scientific">Arundo donax</name>
    <name type="common">Giant reed</name>
    <name type="synonym">Donax arundinaceus</name>
    <dbReference type="NCBI Taxonomy" id="35708"/>
    <lineage>
        <taxon>Eukaryota</taxon>
        <taxon>Viridiplantae</taxon>
        <taxon>Streptophyta</taxon>
        <taxon>Embryophyta</taxon>
        <taxon>Tracheophyta</taxon>
        <taxon>Spermatophyta</taxon>
        <taxon>Magnoliopsida</taxon>
        <taxon>Liliopsida</taxon>
        <taxon>Poales</taxon>
        <taxon>Poaceae</taxon>
        <taxon>PACMAD clade</taxon>
        <taxon>Arundinoideae</taxon>
        <taxon>Arundineae</taxon>
        <taxon>Arundo</taxon>
    </lineage>
</organism>
<accession>A0A0A9H8A0</accession>
<protein>
    <submittedName>
        <fullName evidence="1">Uncharacterized protein</fullName>
    </submittedName>
</protein>
<name>A0A0A9H8A0_ARUDO</name>
<evidence type="ECO:0000313" key="1">
    <source>
        <dbReference type="EMBL" id="JAE33440.1"/>
    </source>
</evidence>
<sequence>METAIDLYTKNLLLWCVDFDMIIEELYQLFLLDLPQCSNLCFFSIKFQSSIGNLSPEKC</sequence>